<evidence type="ECO:0000313" key="1">
    <source>
        <dbReference type="EMBL" id="MEZ3163118.1"/>
    </source>
</evidence>
<organism evidence="1 2">
    <name type="scientific">Halorubrum miltondacostae</name>
    <dbReference type="NCBI Taxonomy" id="3076378"/>
    <lineage>
        <taxon>Archaea</taxon>
        <taxon>Methanobacteriati</taxon>
        <taxon>Methanobacteriota</taxon>
        <taxon>Stenosarchaea group</taxon>
        <taxon>Halobacteria</taxon>
        <taxon>Halobacteriales</taxon>
        <taxon>Haloferacaceae</taxon>
        <taxon>Halorubrum</taxon>
    </lineage>
</organism>
<dbReference type="EMBL" id="JBEDNY010000001">
    <property type="protein sequence ID" value="MEZ3163118.1"/>
    <property type="molecule type" value="Genomic_DNA"/>
</dbReference>
<sequence length="226" mass="26544">MEWQGDPHSDLPFEEWKRTKRLQRPTDPFTVRRVDPDRIQHVTVYTDTVDKAQDGERHPVFTPADARFAGFFRTAEAGAVRRGEWDRRLLPFDEYLPYVGLRRHFVDGVDWEDTRYYRNIVDCITGGSPLWGCETEAEFRDRCGDIDRLYDRIDREGYRPASELREGKLRYDEIAVNVGRDGHLLFNDGKHRLSMAKLCDVDDVPVRVIVRHQGWVAESDREFPSE</sequence>
<dbReference type="AlphaFoldDB" id="A0ABD5M264"/>
<accession>A0ABD5M264</accession>
<evidence type="ECO:0000313" key="2">
    <source>
        <dbReference type="Proteomes" id="UP001567572"/>
    </source>
</evidence>
<reference evidence="1 2" key="1">
    <citation type="submission" date="2024-06" db="EMBL/GenBank/DDBJ databases">
        <title>Halorubrum miltondacostae sp. nov., a potential PHA producer isolated from an inland solar saltern in Rio Maior, Portugal.</title>
        <authorList>
            <person name="Albuquerque L."/>
            <person name="Viver T."/>
            <person name="Barroso C."/>
            <person name="Claudino R."/>
            <person name="Galvan M."/>
            <person name="Simoes G."/>
            <person name="Lobo Da Cunha A."/>
            <person name="Egas C."/>
        </authorList>
    </citation>
    <scope>NUCLEOTIDE SEQUENCE [LARGE SCALE GENOMIC DNA]</scope>
    <source>
        <strain evidence="1 2">RMP-11</strain>
    </source>
</reference>
<name>A0ABD5M264_9EURY</name>
<dbReference type="Proteomes" id="UP001567572">
    <property type="component" value="Unassembled WGS sequence"/>
</dbReference>
<keyword evidence="2" id="KW-1185">Reference proteome</keyword>
<dbReference type="RefSeq" id="WP_371160356.1">
    <property type="nucleotide sequence ID" value="NZ_JBEDNX010000001.1"/>
</dbReference>
<protein>
    <recommendedName>
        <fullName evidence="3">ParB/Sulfiredoxin domain-containing protein</fullName>
    </recommendedName>
</protein>
<gene>
    <name evidence="1" type="ORF">ABNG04_04370</name>
</gene>
<proteinExistence type="predicted"/>
<evidence type="ECO:0008006" key="3">
    <source>
        <dbReference type="Google" id="ProtNLM"/>
    </source>
</evidence>
<comment type="caution">
    <text evidence="1">The sequence shown here is derived from an EMBL/GenBank/DDBJ whole genome shotgun (WGS) entry which is preliminary data.</text>
</comment>